<proteinExistence type="predicted"/>
<dbReference type="InterPro" id="IPR010343">
    <property type="entry name" value="ArAE_1"/>
</dbReference>
<evidence type="ECO:0000256" key="6">
    <source>
        <dbReference type="SAM" id="Coils"/>
    </source>
</evidence>
<keyword evidence="5 7" id="KW-0472">Membrane</keyword>
<evidence type="ECO:0000256" key="3">
    <source>
        <dbReference type="ARBA" id="ARBA00022692"/>
    </source>
</evidence>
<evidence type="ECO:0000256" key="1">
    <source>
        <dbReference type="ARBA" id="ARBA00004651"/>
    </source>
</evidence>
<dbReference type="AlphaFoldDB" id="A0AAC9RRW1"/>
<feature type="transmembrane region" description="Helical" evidence="7">
    <location>
        <begin position="55"/>
        <end position="73"/>
    </location>
</feature>
<dbReference type="PANTHER" id="PTHR40064:SF1">
    <property type="entry name" value="MEMBRANE PROTEIN"/>
    <property type="match status" value="1"/>
</dbReference>
<evidence type="ECO:0000256" key="7">
    <source>
        <dbReference type="SAM" id="Phobius"/>
    </source>
</evidence>
<keyword evidence="2" id="KW-1003">Cell membrane</keyword>
<keyword evidence="3 7" id="KW-0812">Transmembrane</keyword>
<keyword evidence="6" id="KW-0175">Coiled coil</keyword>
<dbReference type="PANTHER" id="PTHR40064">
    <property type="entry name" value="MEMBRANE PROTEIN-RELATED"/>
    <property type="match status" value="1"/>
</dbReference>
<dbReference type="InterPro" id="IPR052984">
    <property type="entry name" value="UPF0421"/>
</dbReference>
<evidence type="ECO:0000313" key="8">
    <source>
        <dbReference type="EMBL" id="ARE89808.1"/>
    </source>
</evidence>
<organism evidence="8 9">
    <name type="scientific">Clostridium formicaceticum</name>
    <dbReference type="NCBI Taxonomy" id="1497"/>
    <lineage>
        <taxon>Bacteria</taxon>
        <taxon>Bacillati</taxon>
        <taxon>Bacillota</taxon>
        <taxon>Clostridia</taxon>
        <taxon>Eubacteriales</taxon>
        <taxon>Clostridiaceae</taxon>
        <taxon>Clostridium</taxon>
    </lineage>
</organism>
<comment type="subcellular location">
    <subcellularLocation>
        <location evidence="1">Cell membrane</location>
        <topology evidence="1">Multi-pass membrane protein</topology>
    </subcellularLocation>
</comment>
<dbReference type="Pfam" id="PF06081">
    <property type="entry name" value="ArAE_1"/>
    <property type="match status" value="1"/>
</dbReference>
<dbReference type="EMBL" id="CP020559">
    <property type="protein sequence ID" value="ARE89808.1"/>
    <property type="molecule type" value="Genomic_DNA"/>
</dbReference>
<keyword evidence="4 7" id="KW-1133">Transmembrane helix</keyword>
<reference evidence="8 9" key="1">
    <citation type="submission" date="2017-03" db="EMBL/GenBank/DDBJ databases">
        <title>Complete sequence of Clostridium formicaceticum DSM 92.</title>
        <authorList>
            <person name="Poehlein A."/>
            <person name="Karl M."/>
            <person name="Bengelsdorf F.R."/>
            <person name="Duerre P."/>
            <person name="Daniel R."/>
        </authorList>
    </citation>
    <scope>NUCLEOTIDE SEQUENCE [LARGE SCALE GENOMIC DNA]</scope>
    <source>
        <strain evidence="8 9">DSM 92</strain>
    </source>
</reference>
<dbReference type="RefSeq" id="WP_081562226.1">
    <property type="nucleotide sequence ID" value="NZ_CP020559.1"/>
</dbReference>
<dbReference type="Proteomes" id="UP000192478">
    <property type="component" value="Chromosome"/>
</dbReference>
<feature type="coiled-coil region" evidence="6">
    <location>
        <begin position="173"/>
        <end position="211"/>
    </location>
</feature>
<protein>
    <submittedName>
        <fullName evidence="8">Fusaric acid resistance protein family protein</fullName>
    </submittedName>
</protein>
<dbReference type="GO" id="GO:0005886">
    <property type="term" value="C:plasma membrane"/>
    <property type="evidence" value="ECO:0007669"/>
    <property type="project" value="UniProtKB-SubCell"/>
</dbReference>
<evidence type="ECO:0000256" key="2">
    <source>
        <dbReference type="ARBA" id="ARBA00022475"/>
    </source>
</evidence>
<evidence type="ECO:0000313" key="9">
    <source>
        <dbReference type="Proteomes" id="UP000192478"/>
    </source>
</evidence>
<evidence type="ECO:0000256" key="5">
    <source>
        <dbReference type="ARBA" id="ARBA00023136"/>
    </source>
</evidence>
<gene>
    <name evidence="8" type="ORF">CLFO_42910</name>
</gene>
<evidence type="ECO:0000256" key="4">
    <source>
        <dbReference type="ARBA" id="ARBA00022989"/>
    </source>
</evidence>
<accession>A0AAC9RRW1</accession>
<feature type="transmembrane region" description="Helical" evidence="7">
    <location>
        <begin position="125"/>
        <end position="143"/>
    </location>
</feature>
<sequence>MKIGLRTIKTGIAVTVSLVISNMLRIESPFFAAIAAIIAMQPTVSDSWKTGVNRILGTVIGAIVGAIFVALSPGNPLLGGIGVISLILIMNKLGWREAIAIGGVVFIGIFLNTNENHTTYALHRLLDTSIGIVVAVAINYTIYPPTYDSKIIGEIKNISKNILKYNIKSLEILLQEDQNIGLLEEQIQEIEKELEESEKFLELKKKEEKMKGYGDTKHKEMFISFKLEKESFEHLKNIQNVLQKGIDKEIVELVQADIYKIKADLAAFYFQESEETEISSKKIKENLRLEPIIENIKKVKAQLKNKEDINNYPTDEVVKMLVFIYNLQETLQKFNTIICC</sequence>
<name>A0AAC9RRW1_9CLOT</name>
<feature type="transmembrane region" description="Helical" evidence="7">
    <location>
        <begin position="93"/>
        <end position="113"/>
    </location>
</feature>